<feature type="region of interest" description="Disordered" evidence="2">
    <location>
        <begin position="469"/>
        <end position="566"/>
    </location>
</feature>
<dbReference type="InParanoid" id="A0A2P6NIQ1"/>
<evidence type="ECO:0000256" key="1">
    <source>
        <dbReference type="SAM" id="Coils"/>
    </source>
</evidence>
<evidence type="ECO:0000256" key="2">
    <source>
        <dbReference type="SAM" id="MobiDB-lite"/>
    </source>
</evidence>
<proteinExistence type="predicted"/>
<keyword evidence="1" id="KW-0175">Coiled coil</keyword>
<protein>
    <submittedName>
        <fullName evidence="3">Uncharacterized protein</fullName>
    </submittedName>
</protein>
<organism evidence="3 4">
    <name type="scientific">Planoprotostelium fungivorum</name>
    <dbReference type="NCBI Taxonomy" id="1890364"/>
    <lineage>
        <taxon>Eukaryota</taxon>
        <taxon>Amoebozoa</taxon>
        <taxon>Evosea</taxon>
        <taxon>Variosea</taxon>
        <taxon>Cavosteliida</taxon>
        <taxon>Cavosteliaceae</taxon>
        <taxon>Planoprotostelium</taxon>
    </lineage>
</organism>
<gene>
    <name evidence="3" type="ORF">PROFUN_08924</name>
</gene>
<sequence length="652" mass="73821">MQQVFFSVGLRRSKMTSEVLQLWLISVVYFERSLSLSRSFILYRRCRTELERRGGSLCITEVGRALGSVRQPPVTGESKAPVFTQADAREKKAAASSCFCPVEIWIPTFQLASHAAVIVSNVDRRNSFTTNMVLIRATATMLKFFIQLDLDVCNYVLGTSFKIGQVDLRNEIKSIHAKTFEDFSGAATRCEEVLEAQTEALYMAQKHAELIEERYRVEVESLREEKDRLQKSKDLDLETQRIRIESLQVEVLELQKNNGELLVQHEADTKAQMEQVQKHETVLSEVQTAHESLKLDFQTLQNKNKSLEKVASEVKDASQVDVTKKELKEKQSELDRVKKLVTSIVEEIHTIQEKAQSKTLSQKSLAGYEDRMRAKEAETLQLRRDYANLKKSSEASSLKHTEQARTHEANLLKARQELSEFKLESETSLKACHEELKARDAELIKLREELSKRKESTFIQPINVPASDKNVRELSKKEESNGPSVKPAKAKASDENVQEVSESKRAPLSTVESQVQSQSAAQNQPEKVVSNSVEPTVKAEPKRFKVPKKQVEQKTCIDDARKTGDMEEEMKALEARRRAIEEARRGGPSTPHPVYPSSTIQKQTPSENPLGSGITPAGFHFEPFQTTKPTVFHFSTGQEQPRTFHFGPFQSA</sequence>
<feature type="coiled-coil region" evidence="1">
    <location>
        <begin position="212"/>
        <end position="453"/>
    </location>
</feature>
<reference evidence="3 4" key="1">
    <citation type="journal article" date="2018" name="Genome Biol. Evol.">
        <title>Multiple Roots of Fruiting Body Formation in Amoebozoa.</title>
        <authorList>
            <person name="Hillmann F."/>
            <person name="Forbes G."/>
            <person name="Novohradska S."/>
            <person name="Ferling I."/>
            <person name="Riege K."/>
            <person name="Groth M."/>
            <person name="Westermann M."/>
            <person name="Marz M."/>
            <person name="Spaller T."/>
            <person name="Winckler T."/>
            <person name="Schaap P."/>
            <person name="Glockner G."/>
        </authorList>
    </citation>
    <scope>NUCLEOTIDE SEQUENCE [LARGE SCALE GENOMIC DNA]</scope>
    <source>
        <strain evidence="3 4">Jena</strain>
    </source>
</reference>
<dbReference type="AlphaFoldDB" id="A0A2P6NIQ1"/>
<feature type="compositionally biased region" description="Basic and acidic residues" evidence="2">
    <location>
        <begin position="469"/>
        <end position="480"/>
    </location>
</feature>
<dbReference type="Proteomes" id="UP000241769">
    <property type="component" value="Unassembled WGS sequence"/>
</dbReference>
<name>A0A2P6NIQ1_9EUKA</name>
<evidence type="ECO:0000313" key="3">
    <source>
        <dbReference type="EMBL" id="PRP83809.1"/>
    </source>
</evidence>
<feature type="compositionally biased region" description="Basic and acidic residues" evidence="2">
    <location>
        <begin position="537"/>
        <end position="566"/>
    </location>
</feature>
<dbReference type="EMBL" id="MDYQ01000075">
    <property type="protein sequence ID" value="PRP83809.1"/>
    <property type="molecule type" value="Genomic_DNA"/>
</dbReference>
<keyword evidence="4" id="KW-1185">Reference proteome</keyword>
<feature type="compositionally biased region" description="Polar residues" evidence="2">
    <location>
        <begin position="596"/>
        <end position="609"/>
    </location>
</feature>
<accession>A0A2P6NIQ1</accession>
<feature type="compositionally biased region" description="Low complexity" evidence="2">
    <location>
        <begin position="513"/>
        <end position="524"/>
    </location>
</feature>
<evidence type="ECO:0000313" key="4">
    <source>
        <dbReference type="Proteomes" id="UP000241769"/>
    </source>
</evidence>
<comment type="caution">
    <text evidence="3">The sequence shown here is derived from an EMBL/GenBank/DDBJ whole genome shotgun (WGS) entry which is preliminary data.</text>
</comment>
<dbReference type="STRING" id="1890364.A0A2P6NIQ1"/>
<feature type="region of interest" description="Disordered" evidence="2">
    <location>
        <begin position="582"/>
        <end position="622"/>
    </location>
</feature>